<organism evidence="1 2">
    <name type="scientific">Hymenobacter caeli</name>
    <dbReference type="NCBI Taxonomy" id="2735894"/>
    <lineage>
        <taxon>Bacteria</taxon>
        <taxon>Pseudomonadati</taxon>
        <taxon>Bacteroidota</taxon>
        <taxon>Cytophagia</taxon>
        <taxon>Cytophagales</taxon>
        <taxon>Hymenobacteraceae</taxon>
        <taxon>Hymenobacter</taxon>
    </lineage>
</organism>
<dbReference type="EMBL" id="JABSNP010000014">
    <property type="protein sequence ID" value="NRT20091.1"/>
    <property type="molecule type" value="Genomic_DNA"/>
</dbReference>
<reference evidence="1 2" key="1">
    <citation type="submission" date="2020-05" db="EMBL/GenBank/DDBJ databases">
        <title>Genomic Encyclopedia of Type Strains, Phase IV (KMG-V): Genome sequencing to study the core and pangenomes of soil and plant-associated prokaryotes.</title>
        <authorList>
            <person name="Whitman W."/>
        </authorList>
    </citation>
    <scope>NUCLEOTIDE SEQUENCE [LARGE SCALE GENOMIC DNA]</scope>
    <source>
        <strain evidence="1 2">9A</strain>
    </source>
</reference>
<keyword evidence="2" id="KW-1185">Reference proteome</keyword>
<protein>
    <submittedName>
        <fullName evidence="1">Uncharacterized protein</fullName>
    </submittedName>
</protein>
<evidence type="ECO:0000313" key="2">
    <source>
        <dbReference type="Proteomes" id="UP000779507"/>
    </source>
</evidence>
<name>A0ABX2FUC1_9BACT</name>
<gene>
    <name evidence="1" type="ORF">HNP98_002930</name>
</gene>
<dbReference type="Proteomes" id="UP000779507">
    <property type="component" value="Unassembled WGS sequence"/>
</dbReference>
<sequence>MGPYPHGGNVYVTTKTGQQKEFIPLGNRSDAAIPAAI</sequence>
<proteinExistence type="predicted"/>
<comment type="caution">
    <text evidence="1">The sequence shown here is derived from an EMBL/GenBank/DDBJ whole genome shotgun (WGS) entry which is preliminary data.</text>
</comment>
<evidence type="ECO:0000313" key="1">
    <source>
        <dbReference type="EMBL" id="NRT20091.1"/>
    </source>
</evidence>
<accession>A0ABX2FUC1</accession>